<reference evidence="2" key="1">
    <citation type="submission" date="2023-03" db="EMBL/GenBank/DDBJ databases">
        <authorList>
            <person name="Steffen K."/>
            <person name="Cardenas P."/>
        </authorList>
    </citation>
    <scope>NUCLEOTIDE SEQUENCE</scope>
</reference>
<keyword evidence="1" id="KW-1133">Transmembrane helix</keyword>
<keyword evidence="1" id="KW-0472">Membrane</keyword>
<organism evidence="2 3">
    <name type="scientific">Geodia barretti</name>
    <name type="common">Barrett's horny sponge</name>
    <dbReference type="NCBI Taxonomy" id="519541"/>
    <lineage>
        <taxon>Eukaryota</taxon>
        <taxon>Metazoa</taxon>
        <taxon>Porifera</taxon>
        <taxon>Demospongiae</taxon>
        <taxon>Heteroscleromorpha</taxon>
        <taxon>Tetractinellida</taxon>
        <taxon>Astrophorina</taxon>
        <taxon>Geodiidae</taxon>
        <taxon>Geodia</taxon>
    </lineage>
</organism>
<accession>A0AA35WUE5</accession>
<dbReference type="EMBL" id="CASHTH010002256">
    <property type="protein sequence ID" value="CAI8027070.1"/>
    <property type="molecule type" value="Genomic_DNA"/>
</dbReference>
<evidence type="ECO:0000256" key="1">
    <source>
        <dbReference type="SAM" id="Phobius"/>
    </source>
</evidence>
<gene>
    <name evidence="2" type="ORF">GBAR_LOCUS15491</name>
</gene>
<dbReference type="Proteomes" id="UP001174909">
    <property type="component" value="Unassembled WGS sequence"/>
</dbReference>
<dbReference type="AlphaFoldDB" id="A0AA35WUE5"/>
<keyword evidence="3" id="KW-1185">Reference proteome</keyword>
<name>A0AA35WUE5_GEOBA</name>
<protein>
    <submittedName>
        <fullName evidence="2">Uncharacterized protein</fullName>
    </submittedName>
</protein>
<keyword evidence="1" id="KW-0812">Transmembrane</keyword>
<sequence length="128" mass="13955">MGRIAGSTAGALVTLTVTRLLATVCVPLASLDTPAWTSVVKVTMELDAKTSVCILTVLVMATVLKLMELVSVMRDGQEIAAIHPRKAVAQWNFLTFLLLRPHRLPSPPPQPPQVFTWNLATTINIRLQ</sequence>
<feature type="transmembrane region" description="Helical" evidence="1">
    <location>
        <begin position="46"/>
        <end position="64"/>
    </location>
</feature>
<comment type="caution">
    <text evidence="2">The sequence shown here is derived from an EMBL/GenBank/DDBJ whole genome shotgun (WGS) entry which is preliminary data.</text>
</comment>
<evidence type="ECO:0000313" key="3">
    <source>
        <dbReference type="Proteomes" id="UP001174909"/>
    </source>
</evidence>
<proteinExistence type="predicted"/>
<evidence type="ECO:0000313" key="2">
    <source>
        <dbReference type="EMBL" id="CAI8027070.1"/>
    </source>
</evidence>